<dbReference type="EMBL" id="WWCR01000050">
    <property type="protein sequence ID" value="MYM75837.1"/>
    <property type="molecule type" value="Genomic_DNA"/>
</dbReference>
<feature type="non-terminal residue" evidence="1">
    <location>
        <position position="1"/>
    </location>
</feature>
<sequence length="39" mass="4239">AVIGAIMHKLAHFIYGVIKTNKPFDPNYLAKGLAIQDGI</sequence>
<evidence type="ECO:0000313" key="1">
    <source>
        <dbReference type="EMBL" id="MYM75837.1"/>
    </source>
</evidence>
<protein>
    <submittedName>
        <fullName evidence="1">IS110 family transposase</fullName>
    </submittedName>
</protein>
<organism evidence="1 2">
    <name type="scientific">Duganella margarita</name>
    <dbReference type="NCBI Taxonomy" id="2692170"/>
    <lineage>
        <taxon>Bacteria</taxon>
        <taxon>Pseudomonadati</taxon>
        <taxon>Pseudomonadota</taxon>
        <taxon>Betaproteobacteria</taxon>
        <taxon>Burkholderiales</taxon>
        <taxon>Oxalobacteraceae</taxon>
        <taxon>Telluria group</taxon>
        <taxon>Duganella</taxon>
    </lineage>
</organism>
<proteinExistence type="predicted"/>
<accession>A0A7X4H5N6</accession>
<name>A0A7X4H5N6_9BURK</name>
<reference evidence="1 2" key="1">
    <citation type="submission" date="2019-12" db="EMBL/GenBank/DDBJ databases">
        <title>Novel species isolated from a subtropical stream in China.</title>
        <authorList>
            <person name="Lu H."/>
        </authorList>
    </citation>
    <scope>NUCLEOTIDE SEQUENCE [LARGE SCALE GENOMIC DNA]</scope>
    <source>
        <strain evidence="1 2">FT134W</strain>
    </source>
</reference>
<evidence type="ECO:0000313" key="2">
    <source>
        <dbReference type="Proteomes" id="UP000469734"/>
    </source>
</evidence>
<gene>
    <name evidence="1" type="ORF">GTP56_27100</name>
</gene>
<dbReference type="AlphaFoldDB" id="A0A7X4H5N6"/>
<comment type="caution">
    <text evidence="1">The sequence shown here is derived from an EMBL/GenBank/DDBJ whole genome shotgun (WGS) entry which is preliminary data.</text>
</comment>
<dbReference type="Proteomes" id="UP000469734">
    <property type="component" value="Unassembled WGS sequence"/>
</dbReference>